<organism evidence="1 2">
    <name type="scientific">Tsukamurella soli</name>
    <dbReference type="NCBI Taxonomy" id="644556"/>
    <lineage>
        <taxon>Bacteria</taxon>
        <taxon>Bacillati</taxon>
        <taxon>Actinomycetota</taxon>
        <taxon>Actinomycetes</taxon>
        <taxon>Mycobacteriales</taxon>
        <taxon>Tsukamurellaceae</taxon>
        <taxon>Tsukamurella</taxon>
    </lineage>
</organism>
<dbReference type="Proteomes" id="UP001500635">
    <property type="component" value="Unassembled WGS sequence"/>
</dbReference>
<keyword evidence="2" id="KW-1185">Reference proteome</keyword>
<accession>A0ABP8JTK1</accession>
<reference evidence="2" key="1">
    <citation type="journal article" date="2019" name="Int. J. Syst. Evol. Microbiol.">
        <title>The Global Catalogue of Microorganisms (GCM) 10K type strain sequencing project: providing services to taxonomists for standard genome sequencing and annotation.</title>
        <authorList>
            <consortium name="The Broad Institute Genomics Platform"/>
            <consortium name="The Broad Institute Genome Sequencing Center for Infectious Disease"/>
            <person name="Wu L."/>
            <person name="Ma J."/>
        </authorList>
    </citation>
    <scope>NUCLEOTIDE SEQUENCE [LARGE SCALE GENOMIC DNA]</scope>
    <source>
        <strain evidence="2">JCM 17688</strain>
    </source>
</reference>
<name>A0ABP8JTK1_9ACTN</name>
<evidence type="ECO:0000313" key="1">
    <source>
        <dbReference type="EMBL" id="GAA4395849.1"/>
    </source>
</evidence>
<comment type="caution">
    <text evidence="1">The sequence shown here is derived from an EMBL/GenBank/DDBJ whole genome shotgun (WGS) entry which is preliminary data.</text>
</comment>
<sequence length="72" mass="7597">MDTGLVGRIGRVELAIDGGEVPGEALIGGAGVRESYIAYADEAIAADESVLVTEDLGDRRVRVVPWLDVDAR</sequence>
<dbReference type="EMBL" id="BAABFR010000045">
    <property type="protein sequence ID" value="GAA4395849.1"/>
    <property type="molecule type" value="Genomic_DNA"/>
</dbReference>
<gene>
    <name evidence="1" type="ORF">GCM10023147_29530</name>
</gene>
<dbReference type="RefSeq" id="WP_344997255.1">
    <property type="nucleotide sequence ID" value="NZ_BAABFR010000045.1"/>
</dbReference>
<evidence type="ECO:0000313" key="2">
    <source>
        <dbReference type="Proteomes" id="UP001500635"/>
    </source>
</evidence>
<protein>
    <submittedName>
        <fullName evidence="1">Uncharacterized protein</fullName>
    </submittedName>
</protein>
<proteinExistence type="predicted"/>